<accession>Q752M4</accession>
<dbReference type="AlphaFoldDB" id="Q752M4"/>
<dbReference type="OMA" id="EMEMSYG"/>
<dbReference type="HOGENOM" id="CLU_1045763_0_0_1"/>
<name>Q752M4_EREGS</name>
<dbReference type="GeneID" id="4622377"/>
<dbReference type="EMBL" id="AE016819">
    <property type="protein sequence ID" value="AAS53921.1"/>
    <property type="molecule type" value="Genomic_DNA"/>
</dbReference>
<evidence type="ECO:0000313" key="2">
    <source>
        <dbReference type="Proteomes" id="UP000000591"/>
    </source>
</evidence>
<reference evidence="2" key="2">
    <citation type="journal article" date="2013" name="G3 (Bethesda)">
        <title>Genomes of Ashbya fungi isolated from insects reveal four mating-type loci, numerous translocations, lack of transposons, and distinct gene duplications.</title>
        <authorList>
            <person name="Dietrich F.S."/>
            <person name="Voegeli S."/>
            <person name="Kuo S."/>
            <person name="Philippsen P."/>
        </authorList>
    </citation>
    <scope>GENOME REANNOTATION</scope>
    <source>
        <strain evidence="2">ATCC 10895 / CBS 109.51 / FGSC 9923 / NRRL Y-1056</strain>
    </source>
</reference>
<gene>
    <name evidence="1" type="ORF">AGOS_AFR550C</name>
</gene>
<dbReference type="OrthoDB" id="4052825at2759"/>
<protein>
    <submittedName>
        <fullName evidence="1">AFR550Cp</fullName>
    </submittedName>
</protein>
<dbReference type="Proteomes" id="UP000000591">
    <property type="component" value="Chromosome VI"/>
</dbReference>
<dbReference type="RefSeq" id="NP_986097.1">
    <property type="nucleotide sequence ID" value="NM_212233.1"/>
</dbReference>
<dbReference type="KEGG" id="ago:AGOS_AFR550C"/>
<keyword evidence="2" id="KW-1185">Reference proteome</keyword>
<organism evidence="1 2">
    <name type="scientific">Eremothecium gossypii (strain ATCC 10895 / CBS 109.51 / FGSC 9923 / NRRL Y-1056)</name>
    <name type="common">Yeast</name>
    <name type="synonym">Ashbya gossypii</name>
    <dbReference type="NCBI Taxonomy" id="284811"/>
    <lineage>
        <taxon>Eukaryota</taxon>
        <taxon>Fungi</taxon>
        <taxon>Dikarya</taxon>
        <taxon>Ascomycota</taxon>
        <taxon>Saccharomycotina</taxon>
        <taxon>Saccharomycetes</taxon>
        <taxon>Saccharomycetales</taxon>
        <taxon>Saccharomycetaceae</taxon>
        <taxon>Eremothecium</taxon>
    </lineage>
</organism>
<reference evidence="1 2" key="1">
    <citation type="journal article" date="2004" name="Science">
        <title>The Ashbya gossypii genome as a tool for mapping the ancient Saccharomyces cerevisiae genome.</title>
        <authorList>
            <person name="Dietrich F.S."/>
            <person name="Voegeli S."/>
            <person name="Brachat S."/>
            <person name="Lerch A."/>
            <person name="Gates K."/>
            <person name="Steiner S."/>
            <person name="Mohr C."/>
            <person name="Pohlmann R."/>
            <person name="Luedi P."/>
            <person name="Choi S."/>
            <person name="Wing R.A."/>
            <person name="Flavier A."/>
            <person name="Gaffney T.D."/>
            <person name="Philippsen P."/>
        </authorList>
    </citation>
    <scope>NUCLEOTIDE SEQUENCE [LARGE SCALE GENOMIC DNA]</scope>
    <source>
        <strain evidence="2">ATCC 10895 / CBS 109.51 / FGSC 9923 / NRRL Y-1056</strain>
    </source>
</reference>
<dbReference type="InParanoid" id="Q752M4"/>
<sequence>MAERSFVRWCGSISTASVSGCARAMATPMECTRGSTYKAGSLYTREEQYLLSVTEMALSCSSYDEHVHFSNTSLNSTSTLLRSEQSGTSRPPQAHYNLLSREMEMSYGRELLKMAVLEPIEEEKMPVAYSDILRTNDAILRACRGQKVRYGLPPFMFISGASNGDNMIDANFLFTDDYEQFHYMQRYKNFPNANSLEYVRKMIQPYIEFLDELAADMAERRARYEYSDQHTLPPAKKGWDLVDPAPMPERAKARSHSLVSYMVPQKWGKLWVGMKKRAKFLNPVRVAKRI</sequence>
<proteinExistence type="predicted"/>
<evidence type="ECO:0000313" key="1">
    <source>
        <dbReference type="EMBL" id="AAS53921.1"/>
    </source>
</evidence>
<dbReference type="PROSITE" id="PS51257">
    <property type="entry name" value="PROKAR_LIPOPROTEIN"/>
    <property type="match status" value="1"/>
</dbReference>